<evidence type="ECO:0000256" key="2">
    <source>
        <dbReference type="ARBA" id="ARBA00022729"/>
    </source>
</evidence>
<dbReference type="Proteomes" id="UP000198771">
    <property type="component" value="Unassembled WGS sequence"/>
</dbReference>
<organism evidence="4 5">
    <name type="scientific">Desulfonatronum thiosulfatophilum</name>
    <dbReference type="NCBI Taxonomy" id="617002"/>
    <lineage>
        <taxon>Bacteria</taxon>
        <taxon>Pseudomonadati</taxon>
        <taxon>Thermodesulfobacteriota</taxon>
        <taxon>Desulfovibrionia</taxon>
        <taxon>Desulfovibrionales</taxon>
        <taxon>Desulfonatronaceae</taxon>
        <taxon>Desulfonatronum</taxon>
    </lineage>
</organism>
<keyword evidence="2 3" id="KW-0732">Signal</keyword>
<evidence type="ECO:0000313" key="5">
    <source>
        <dbReference type="Proteomes" id="UP000198771"/>
    </source>
</evidence>
<dbReference type="InterPro" id="IPR007428">
    <property type="entry name" value="MlaA"/>
</dbReference>
<dbReference type="STRING" id="617002.SAMN05660653_01172"/>
<evidence type="ECO:0000256" key="3">
    <source>
        <dbReference type="SAM" id="SignalP"/>
    </source>
</evidence>
<dbReference type="Pfam" id="PF04333">
    <property type="entry name" value="MlaA"/>
    <property type="match status" value="1"/>
</dbReference>
<dbReference type="PROSITE" id="PS51257">
    <property type="entry name" value="PROKAR_LIPOPROTEIN"/>
    <property type="match status" value="1"/>
</dbReference>
<feature type="chain" id="PRO_5011614383" evidence="3">
    <location>
        <begin position="27"/>
        <end position="275"/>
    </location>
</feature>
<feature type="signal peptide" evidence="3">
    <location>
        <begin position="1"/>
        <end position="26"/>
    </location>
</feature>
<protein>
    <submittedName>
        <fullName evidence="4">Phospholipid-binding lipoprotein MlaA</fullName>
    </submittedName>
</protein>
<sequence length="275" mass="30802">MISSLSRLRLISLCLACLLMFGAGCAARNNPNPELSGMADVDSGVSNNPDQHDGFEDDDWWDEEWEDLGETQAPARVADPLERWNRAVFTLNDRLYFLLFKPVGEVYAMVLPKPLRIGVQNFFTNLRYPIRAVNGLLQGKGGKVAKETGSFALNTTFGFLGLVKISDAFPSLEVTPEDTGQTFGFWGVGKGPYIVWPILGPSTLRDSVGLVGDYFLDPLRYAPLNYPWVELKAVDQVNTFSLEIGRYENLKETAIDPYIAMRDAYIQYRSRLVQD</sequence>
<dbReference type="PANTHER" id="PTHR30035">
    <property type="entry name" value="LIPOPROTEIN VACJ-RELATED"/>
    <property type="match status" value="1"/>
</dbReference>
<gene>
    <name evidence="4" type="ORF">SAMN05660653_01172</name>
</gene>
<reference evidence="4 5" key="1">
    <citation type="submission" date="2016-10" db="EMBL/GenBank/DDBJ databases">
        <authorList>
            <person name="de Groot N.N."/>
        </authorList>
    </citation>
    <scope>NUCLEOTIDE SEQUENCE [LARGE SCALE GENOMIC DNA]</scope>
    <source>
        <strain evidence="4 5">ASO4-2</strain>
    </source>
</reference>
<dbReference type="PRINTS" id="PR01805">
    <property type="entry name" value="VACJLIPOPROT"/>
</dbReference>
<comment type="similarity">
    <text evidence="1">Belongs to the MlaA family.</text>
</comment>
<proteinExistence type="inferred from homology"/>
<dbReference type="RefSeq" id="WP_092118542.1">
    <property type="nucleotide sequence ID" value="NZ_FMXO01000006.1"/>
</dbReference>
<accession>A0A1G6BWM7</accession>
<dbReference type="AlphaFoldDB" id="A0A1G6BWM7"/>
<dbReference type="GO" id="GO:0016020">
    <property type="term" value="C:membrane"/>
    <property type="evidence" value="ECO:0007669"/>
    <property type="project" value="InterPro"/>
</dbReference>
<dbReference type="GO" id="GO:0120010">
    <property type="term" value="P:intermembrane phospholipid transfer"/>
    <property type="evidence" value="ECO:0007669"/>
    <property type="project" value="TreeGrafter"/>
</dbReference>
<dbReference type="PANTHER" id="PTHR30035:SF3">
    <property type="entry name" value="INTERMEMBRANE PHOSPHOLIPID TRANSPORT SYSTEM LIPOPROTEIN MLAA"/>
    <property type="match status" value="1"/>
</dbReference>
<dbReference type="OrthoDB" id="9785326at2"/>
<name>A0A1G6BWM7_9BACT</name>
<keyword evidence="5" id="KW-1185">Reference proteome</keyword>
<evidence type="ECO:0000256" key="1">
    <source>
        <dbReference type="ARBA" id="ARBA00010634"/>
    </source>
</evidence>
<dbReference type="EMBL" id="FMXO01000006">
    <property type="protein sequence ID" value="SDB24998.1"/>
    <property type="molecule type" value="Genomic_DNA"/>
</dbReference>
<evidence type="ECO:0000313" key="4">
    <source>
        <dbReference type="EMBL" id="SDB24998.1"/>
    </source>
</evidence>
<keyword evidence="4" id="KW-0449">Lipoprotein</keyword>